<evidence type="ECO:0000256" key="4">
    <source>
        <dbReference type="ARBA" id="ARBA00023125"/>
    </source>
</evidence>
<keyword evidence="5" id="KW-0804">Transcription</keyword>
<dbReference type="SMART" id="SM00415">
    <property type="entry name" value="HSF"/>
    <property type="match status" value="1"/>
</dbReference>
<dbReference type="FunFam" id="1.10.10.10:FF:000027">
    <property type="entry name" value="Heat shock transcription factor 1"/>
    <property type="match status" value="1"/>
</dbReference>
<keyword evidence="6" id="KW-0539">Nucleus</keyword>
<accession>A0AAD5SRG3</accession>
<dbReference type="PANTHER" id="PTHR10015">
    <property type="entry name" value="HEAT SHOCK TRANSCRIPTION FACTOR"/>
    <property type="match status" value="1"/>
</dbReference>
<dbReference type="Proteomes" id="UP001211907">
    <property type="component" value="Unassembled WGS sequence"/>
</dbReference>
<dbReference type="SUPFAM" id="SSF46785">
    <property type="entry name" value="Winged helix' DNA-binding domain"/>
    <property type="match status" value="1"/>
</dbReference>
<dbReference type="InterPro" id="IPR000232">
    <property type="entry name" value="HSF_DNA-bd"/>
</dbReference>
<comment type="subcellular location">
    <subcellularLocation>
        <location evidence="1">Nucleus</location>
    </subcellularLocation>
</comment>
<feature type="region of interest" description="Disordered" evidence="8">
    <location>
        <begin position="620"/>
        <end position="655"/>
    </location>
</feature>
<dbReference type="PANTHER" id="PTHR10015:SF427">
    <property type="entry name" value="HEAT SHOCK FACTOR PROTEIN"/>
    <property type="match status" value="1"/>
</dbReference>
<keyword evidence="3" id="KW-0805">Transcription regulation</keyword>
<keyword evidence="4" id="KW-0238">DNA-binding</keyword>
<feature type="domain" description="HSF-type DNA-binding" evidence="9">
    <location>
        <begin position="135"/>
        <end position="159"/>
    </location>
</feature>
<evidence type="ECO:0000259" key="9">
    <source>
        <dbReference type="PROSITE" id="PS00434"/>
    </source>
</evidence>
<evidence type="ECO:0000256" key="2">
    <source>
        <dbReference type="ARBA" id="ARBA00006403"/>
    </source>
</evidence>
<feature type="region of interest" description="Disordered" evidence="8">
    <location>
        <begin position="1"/>
        <end position="48"/>
    </location>
</feature>
<evidence type="ECO:0000256" key="5">
    <source>
        <dbReference type="ARBA" id="ARBA00023163"/>
    </source>
</evidence>
<dbReference type="GO" id="GO:0003700">
    <property type="term" value="F:DNA-binding transcription factor activity"/>
    <property type="evidence" value="ECO:0007669"/>
    <property type="project" value="InterPro"/>
</dbReference>
<evidence type="ECO:0000313" key="10">
    <source>
        <dbReference type="EMBL" id="KAJ3096443.1"/>
    </source>
</evidence>
<feature type="compositionally biased region" description="Low complexity" evidence="8">
    <location>
        <begin position="39"/>
        <end position="48"/>
    </location>
</feature>
<dbReference type="PROSITE" id="PS00434">
    <property type="entry name" value="HSF_DOMAIN"/>
    <property type="match status" value="1"/>
</dbReference>
<protein>
    <submittedName>
        <fullName evidence="10">Stress-responsive transcription factor hsf1</fullName>
    </submittedName>
</protein>
<evidence type="ECO:0000256" key="7">
    <source>
        <dbReference type="RuleBase" id="RU004020"/>
    </source>
</evidence>
<feature type="compositionally biased region" description="Polar residues" evidence="8">
    <location>
        <begin position="17"/>
        <end position="27"/>
    </location>
</feature>
<feature type="compositionally biased region" description="Gly residues" evidence="8">
    <location>
        <begin position="621"/>
        <end position="630"/>
    </location>
</feature>
<reference evidence="10" key="1">
    <citation type="submission" date="2020-05" db="EMBL/GenBank/DDBJ databases">
        <title>Phylogenomic resolution of chytrid fungi.</title>
        <authorList>
            <person name="Stajich J.E."/>
            <person name="Amses K."/>
            <person name="Simmons R."/>
            <person name="Seto K."/>
            <person name="Myers J."/>
            <person name="Bonds A."/>
            <person name="Quandt C.A."/>
            <person name="Barry K."/>
            <person name="Liu P."/>
            <person name="Grigoriev I."/>
            <person name="Longcore J.E."/>
            <person name="James T.Y."/>
        </authorList>
    </citation>
    <scope>NUCLEOTIDE SEQUENCE</scope>
    <source>
        <strain evidence="10">JEL0513</strain>
    </source>
</reference>
<evidence type="ECO:0000313" key="11">
    <source>
        <dbReference type="Proteomes" id="UP001211907"/>
    </source>
</evidence>
<dbReference type="AlphaFoldDB" id="A0AAD5SRG3"/>
<dbReference type="Gene3D" id="1.10.10.10">
    <property type="entry name" value="Winged helix-like DNA-binding domain superfamily/Winged helix DNA-binding domain"/>
    <property type="match status" value="1"/>
</dbReference>
<dbReference type="Pfam" id="PF00447">
    <property type="entry name" value="HSF_DNA-bind"/>
    <property type="match status" value="1"/>
</dbReference>
<evidence type="ECO:0000256" key="3">
    <source>
        <dbReference type="ARBA" id="ARBA00023015"/>
    </source>
</evidence>
<dbReference type="GO" id="GO:0043565">
    <property type="term" value="F:sequence-specific DNA binding"/>
    <property type="evidence" value="ECO:0007669"/>
    <property type="project" value="InterPro"/>
</dbReference>
<feature type="compositionally biased region" description="Low complexity" evidence="8">
    <location>
        <begin position="632"/>
        <end position="641"/>
    </location>
</feature>
<evidence type="ECO:0000256" key="6">
    <source>
        <dbReference type="ARBA" id="ARBA00023242"/>
    </source>
</evidence>
<evidence type="ECO:0000256" key="1">
    <source>
        <dbReference type="ARBA" id="ARBA00004123"/>
    </source>
</evidence>
<comment type="similarity">
    <text evidence="2 7">Belongs to the HSF family.</text>
</comment>
<dbReference type="EMBL" id="JADGJH010002598">
    <property type="protein sequence ID" value="KAJ3096443.1"/>
    <property type="molecule type" value="Genomic_DNA"/>
</dbReference>
<sequence length="655" mass="69364">MANKPSLSAKGKRRAETQTQTHTQIQARTREQDAATDPNLNLNGTSSSSLSSSSLANSLSHLDEAALVAVPFALPPLHQQPLRNHTSSAVVKNVPAFLNKLYNMVNDPSSDLIHWSDDGHAFIVEKHEEFAQTLLPRFFKHNNFSSFVRQLNMYGFHKVPHLQQGALIQDNADSSPDGWEFANPHFQRNQPDLLCLVTRKKGGGKILDTLDPQDIPEKSTPVDVSVLVNEITVIKRHQLTISTDLKTIQRENQALWNESIVMREQYRRQQDTIDKIVRFLATVFEARNKTAAVTAPPSNSSSTAVLGGLTSSISSGDSMLNGAALATAAATGLNDSSSFGIRLGLGIGNNEFGDTNSASVSGITNGGGATEISNDDLDGMLALVGGTANGDSSVIGNSGAAVVGGGGMLAVGDGGIKDTPLKKRKLLLGDGNEYGSEYVNFDTLSHAINNFNSVAGANNISALAMTAKNNGNGGVVGQQAVFPFTKRIASLPSITGGAGHNIFAELVDDKIFELIQSPPFVDTLMPKTPKSVVSSPEIITTEDSMIPLLEDATGNTATAQQRQQQLQLQRIQSAQEKANKIQEDIDLLDDHLMTTSTLLGIDDLNMDDFFGTAAGTVHDVGGSGDGGEQRQGGEASSSSSSALVIAGNTGHGNGD</sequence>
<gene>
    <name evidence="10" type="primary">HSF1_2</name>
    <name evidence="10" type="ORF">HK100_005559</name>
</gene>
<comment type="caution">
    <text evidence="10">The sequence shown here is derived from an EMBL/GenBank/DDBJ whole genome shotgun (WGS) entry which is preliminary data.</text>
</comment>
<dbReference type="GO" id="GO:0005634">
    <property type="term" value="C:nucleus"/>
    <property type="evidence" value="ECO:0007669"/>
    <property type="project" value="UniProtKB-SubCell"/>
</dbReference>
<proteinExistence type="inferred from homology"/>
<name>A0AAD5SRG3_9FUNG</name>
<dbReference type="InterPro" id="IPR036390">
    <property type="entry name" value="WH_DNA-bd_sf"/>
</dbReference>
<feature type="non-terminal residue" evidence="10">
    <location>
        <position position="655"/>
    </location>
</feature>
<evidence type="ECO:0000256" key="8">
    <source>
        <dbReference type="SAM" id="MobiDB-lite"/>
    </source>
</evidence>
<organism evidence="10 11">
    <name type="scientific">Physocladia obscura</name>
    <dbReference type="NCBI Taxonomy" id="109957"/>
    <lineage>
        <taxon>Eukaryota</taxon>
        <taxon>Fungi</taxon>
        <taxon>Fungi incertae sedis</taxon>
        <taxon>Chytridiomycota</taxon>
        <taxon>Chytridiomycota incertae sedis</taxon>
        <taxon>Chytridiomycetes</taxon>
        <taxon>Chytridiales</taxon>
        <taxon>Chytriomycetaceae</taxon>
        <taxon>Physocladia</taxon>
    </lineage>
</organism>
<dbReference type="PRINTS" id="PR00056">
    <property type="entry name" value="HSFDOMAIN"/>
</dbReference>
<dbReference type="InterPro" id="IPR036388">
    <property type="entry name" value="WH-like_DNA-bd_sf"/>
</dbReference>
<keyword evidence="11" id="KW-1185">Reference proteome</keyword>